<dbReference type="SMART" id="SM00358">
    <property type="entry name" value="DSRM"/>
    <property type="match status" value="1"/>
</dbReference>
<name>A0A0C9WIF3_9AGAR</name>
<dbReference type="OrthoDB" id="112668at2759"/>
<dbReference type="Proteomes" id="UP000054477">
    <property type="component" value="Unassembled WGS sequence"/>
</dbReference>
<dbReference type="AlphaFoldDB" id="A0A0C9WIF3"/>
<evidence type="ECO:0000313" key="4">
    <source>
        <dbReference type="Proteomes" id="UP000054477"/>
    </source>
</evidence>
<evidence type="ECO:0000313" key="3">
    <source>
        <dbReference type="EMBL" id="KIJ92844.1"/>
    </source>
</evidence>
<protein>
    <recommendedName>
        <fullName evidence="2">DRBM domain-containing protein</fullName>
    </recommendedName>
</protein>
<evidence type="ECO:0000259" key="2">
    <source>
        <dbReference type="PROSITE" id="PS50137"/>
    </source>
</evidence>
<keyword evidence="1" id="KW-0694">RNA-binding</keyword>
<organism evidence="3 4">
    <name type="scientific">Laccaria amethystina LaAM-08-1</name>
    <dbReference type="NCBI Taxonomy" id="1095629"/>
    <lineage>
        <taxon>Eukaryota</taxon>
        <taxon>Fungi</taxon>
        <taxon>Dikarya</taxon>
        <taxon>Basidiomycota</taxon>
        <taxon>Agaricomycotina</taxon>
        <taxon>Agaricomycetes</taxon>
        <taxon>Agaricomycetidae</taxon>
        <taxon>Agaricales</taxon>
        <taxon>Agaricineae</taxon>
        <taxon>Hydnangiaceae</taxon>
        <taxon>Laccaria</taxon>
    </lineage>
</organism>
<proteinExistence type="predicted"/>
<dbReference type="SUPFAM" id="SSF54768">
    <property type="entry name" value="dsRNA-binding domain-like"/>
    <property type="match status" value="1"/>
</dbReference>
<keyword evidence="4" id="KW-1185">Reference proteome</keyword>
<dbReference type="Pfam" id="PF00035">
    <property type="entry name" value="dsrm"/>
    <property type="match status" value="1"/>
</dbReference>
<evidence type="ECO:0000256" key="1">
    <source>
        <dbReference type="PROSITE-ProRule" id="PRU00266"/>
    </source>
</evidence>
<accession>A0A0C9WIF3</accession>
<feature type="domain" description="DRBM" evidence="2">
    <location>
        <begin position="1"/>
        <end position="67"/>
    </location>
</feature>
<gene>
    <name evidence="3" type="ORF">K443DRAFT_685018</name>
</gene>
<dbReference type="GO" id="GO:0003723">
    <property type="term" value="F:RNA binding"/>
    <property type="evidence" value="ECO:0007669"/>
    <property type="project" value="UniProtKB-UniRule"/>
</dbReference>
<dbReference type="PROSITE" id="PS50137">
    <property type="entry name" value="DS_RBD"/>
    <property type="match status" value="1"/>
</dbReference>
<dbReference type="Gene3D" id="3.30.160.20">
    <property type="match status" value="1"/>
</dbReference>
<dbReference type="EMBL" id="KN838880">
    <property type="protein sequence ID" value="KIJ92844.1"/>
    <property type="molecule type" value="Genomic_DNA"/>
</dbReference>
<reference evidence="3 4" key="1">
    <citation type="submission" date="2014-04" db="EMBL/GenBank/DDBJ databases">
        <authorList>
            <consortium name="DOE Joint Genome Institute"/>
            <person name="Kuo A."/>
            <person name="Kohler A."/>
            <person name="Nagy L.G."/>
            <person name="Floudas D."/>
            <person name="Copeland A."/>
            <person name="Barry K.W."/>
            <person name="Cichocki N."/>
            <person name="Veneault-Fourrey C."/>
            <person name="LaButti K."/>
            <person name="Lindquist E.A."/>
            <person name="Lipzen A."/>
            <person name="Lundell T."/>
            <person name="Morin E."/>
            <person name="Murat C."/>
            <person name="Sun H."/>
            <person name="Tunlid A."/>
            <person name="Henrissat B."/>
            <person name="Grigoriev I.V."/>
            <person name="Hibbett D.S."/>
            <person name="Martin F."/>
            <person name="Nordberg H.P."/>
            <person name="Cantor M.N."/>
            <person name="Hua S.X."/>
        </authorList>
    </citation>
    <scope>NUCLEOTIDE SEQUENCE [LARGE SCALE GENOMIC DNA]</scope>
    <source>
        <strain evidence="3 4">LaAM-08-1</strain>
    </source>
</reference>
<sequence length="72" mass="8149">MTPEYVNILRNTCQEKIIESKFHEEHSGPEHDKIWTVIVFINNIEVGRGTGKTRQSAKAEAAKLALEANGWI</sequence>
<reference evidence="4" key="2">
    <citation type="submission" date="2015-01" db="EMBL/GenBank/DDBJ databases">
        <title>Evolutionary Origins and Diversification of the Mycorrhizal Mutualists.</title>
        <authorList>
            <consortium name="DOE Joint Genome Institute"/>
            <consortium name="Mycorrhizal Genomics Consortium"/>
            <person name="Kohler A."/>
            <person name="Kuo A."/>
            <person name="Nagy L.G."/>
            <person name="Floudas D."/>
            <person name="Copeland A."/>
            <person name="Barry K.W."/>
            <person name="Cichocki N."/>
            <person name="Veneault-Fourrey C."/>
            <person name="LaButti K."/>
            <person name="Lindquist E.A."/>
            <person name="Lipzen A."/>
            <person name="Lundell T."/>
            <person name="Morin E."/>
            <person name="Murat C."/>
            <person name="Riley R."/>
            <person name="Ohm R."/>
            <person name="Sun H."/>
            <person name="Tunlid A."/>
            <person name="Henrissat B."/>
            <person name="Grigoriev I.V."/>
            <person name="Hibbett D.S."/>
            <person name="Martin F."/>
        </authorList>
    </citation>
    <scope>NUCLEOTIDE SEQUENCE [LARGE SCALE GENOMIC DNA]</scope>
    <source>
        <strain evidence="4">LaAM-08-1</strain>
    </source>
</reference>
<dbReference type="HOGENOM" id="CLU_172700_2_1_1"/>
<dbReference type="InterPro" id="IPR014720">
    <property type="entry name" value="dsRBD_dom"/>
</dbReference>